<evidence type="ECO:0008006" key="3">
    <source>
        <dbReference type="Google" id="ProtNLM"/>
    </source>
</evidence>
<sequence length="247" mass="27455">MKTLKIAAALGVSFCLLTGCNSASIDAKKKQVSTSSSRSASVVHLTDKDVFGNESTLNVSEEDIQNALEGERFSVPLHSSIVLVQSGSQAPDVAMQQEMSKYYNISTFAGISDKKKTPVCNKDSPDVENMNYMQALRYIAAKGKQKAILVYWGRLEAGKYDPVIKEVLWSEYKNEKTAGTGIVLRYLLRFALVDVATGEWVTYSPTNYEYSEPLPSTGTGDITEQQIMQLRKKTYERAVADFVNRYK</sequence>
<comment type="caution">
    <text evidence="2">The sequence shown here is derived from an EMBL/GenBank/DDBJ whole genome shotgun (WGS) entry which is preliminary data.</text>
</comment>
<organism evidence="2">
    <name type="scientific">Salmonella enterica subsp. enterica serovar Kintambo</name>
    <dbReference type="NCBI Taxonomy" id="1192730"/>
    <lineage>
        <taxon>Bacteria</taxon>
        <taxon>Pseudomonadati</taxon>
        <taxon>Pseudomonadota</taxon>
        <taxon>Gammaproteobacteria</taxon>
        <taxon>Enterobacterales</taxon>
        <taxon>Enterobacteriaceae</taxon>
        <taxon>Salmonella</taxon>
    </lineage>
</organism>
<feature type="signal peptide" evidence="1">
    <location>
        <begin position="1"/>
        <end position="23"/>
    </location>
</feature>
<dbReference type="AlphaFoldDB" id="A0A5W7RZB7"/>
<dbReference type="EMBL" id="AAHMLI010000023">
    <property type="protein sequence ID" value="EBX8629357.1"/>
    <property type="molecule type" value="Genomic_DNA"/>
</dbReference>
<proteinExistence type="predicted"/>
<protein>
    <recommendedName>
        <fullName evidence="3">Aminopeptidase</fullName>
    </recommendedName>
</protein>
<gene>
    <name evidence="2" type="ORF">DTU03_17920</name>
</gene>
<dbReference type="PROSITE" id="PS51257">
    <property type="entry name" value="PROKAR_LIPOPROTEIN"/>
    <property type="match status" value="1"/>
</dbReference>
<reference evidence="2" key="1">
    <citation type="submission" date="2018-07" db="EMBL/GenBank/DDBJ databases">
        <authorList>
            <person name="Ashton P.M."/>
            <person name="Dallman T."/>
            <person name="Nair S."/>
            <person name="De Pinna E."/>
            <person name="Peters T."/>
            <person name="Grant K."/>
        </authorList>
    </citation>
    <scope>NUCLEOTIDE SEQUENCE</scope>
    <source>
        <strain evidence="2">242348</strain>
    </source>
</reference>
<evidence type="ECO:0000256" key="1">
    <source>
        <dbReference type="SAM" id="SignalP"/>
    </source>
</evidence>
<name>A0A5W7RZB7_SALET</name>
<accession>A0A5W7RZB7</accession>
<feature type="chain" id="PRO_5025056894" description="Aminopeptidase" evidence="1">
    <location>
        <begin position="24"/>
        <end position="247"/>
    </location>
</feature>
<dbReference type="Pfam" id="PF25851">
    <property type="entry name" value="YafT"/>
    <property type="match status" value="1"/>
</dbReference>
<evidence type="ECO:0000313" key="2">
    <source>
        <dbReference type="EMBL" id="EBX8629357.1"/>
    </source>
</evidence>
<keyword evidence="1" id="KW-0732">Signal</keyword>
<dbReference type="InterPro" id="IPR058961">
    <property type="entry name" value="YafT"/>
</dbReference>